<feature type="domain" description="NAD-dependent epimerase/dehydratase" evidence="1">
    <location>
        <begin position="20"/>
        <end position="258"/>
    </location>
</feature>
<dbReference type="InterPro" id="IPR050177">
    <property type="entry name" value="Lipid_A_modif_metabolic_enz"/>
</dbReference>
<dbReference type="InterPro" id="IPR036291">
    <property type="entry name" value="NAD(P)-bd_dom_sf"/>
</dbReference>
<accession>A0A6S6I5V7</accession>
<sequence>MELIMKNIESKLKEKQSTFMVTGCAGFIGSNLVEFLLEKNQFVIGVDDLSNGLRKNINDFISNPNFNFVEMNVCDTDKLTEKMSGVDYVLHQAAWGSVPRSLKMPVFYAEQNILGTVSVFEAARLCGVKKVVYASSSSVYGDEPRLPKREGIEGNLLSPYALSKKIDEYYGEFYSRVYDLPTVGLRYFNVFGRKQNPNSQYSAVIPKFIKAILEDEPILVNGDGNQSRDFTYIDNVIEANLKSCFSGEISNGKAYNIAFGGRVSLNELIDSLFNTMNKETIVNYGVDREGDIKHSNASIENARTDLSYNPLYSFQDGLELTIKWYIENL</sequence>
<dbReference type="InterPro" id="IPR001509">
    <property type="entry name" value="Epimerase_deHydtase"/>
</dbReference>
<protein>
    <submittedName>
        <fullName evidence="2">NAD-dependent epimerase/dehydratase family protein</fullName>
    </submittedName>
</protein>
<dbReference type="Gene3D" id="3.90.25.10">
    <property type="entry name" value="UDP-galactose 4-epimerase, domain 1"/>
    <property type="match status" value="1"/>
</dbReference>
<dbReference type="Pfam" id="PF01370">
    <property type="entry name" value="Epimerase"/>
    <property type="match status" value="1"/>
</dbReference>
<evidence type="ECO:0000313" key="2">
    <source>
        <dbReference type="EMBL" id="BCB22656.1"/>
    </source>
</evidence>
<name>A0A6S6I5V7_ERYRH</name>
<dbReference type="Gene3D" id="3.40.50.720">
    <property type="entry name" value="NAD(P)-binding Rossmann-like Domain"/>
    <property type="match status" value="1"/>
</dbReference>
<organism evidence="2">
    <name type="scientific">Erysipelothrix rhusiopathiae</name>
    <dbReference type="NCBI Taxonomy" id="1648"/>
    <lineage>
        <taxon>Bacteria</taxon>
        <taxon>Bacillati</taxon>
        <taxon>Bacillota</taxon>
        <taxon>Erysipelotrichia</taxon>
        <taxon>Erysipelotrichales</taxon>
        <taxon>Erysipelotrichaceae</taxon>
        <taxon>Erysipelothrix</taxon>
    </lineage>
</organism>
<dbReference type="PANTHER" id="PTHR43245:SF13">
    <property type="entry name" value="UDP-D-APIOSE_UDP-D-XYLOSE SYNTHASE 2"/>
    <property type="match status" value="1"/>
</dbReference>
<dbReference type="EMBL" id="LC528602">
    <property type="protein sequence ID" value="BCB22656.1"/>
    <property type="molecule type" value="Genomic_DNA"/>
</dbReference>
<dbReference type="SUPFAM" id="SSF51735">
    <property type="entry name" value="NAD(P)-binding Rossmann-fold domains"/>
    <property type="match status" value="1"/>
</dbReference>
<dbReference type="PRINTS" id="PR01713">
    <property type="entry name" value="NUCEPIMERASE"/>
</dbReference>
<evidence type="ECO:0000259" key="1">
    <source>
        <dbReference type="Pfam" id="PF01370"/>
    </source>
</evidence>
<reference evidence="2" key="1">
    <citation type="submission" date="2020-02" db="EMBL/GenBank/DDBJ databases">
        <title>Development of a multiplex PCR-based assay for rapid serotyping of Erysipelothrix species.</title>
        <authorList>
            <person name="Shimoji Y."/>
            <person name="Shiraiwa K."/>
            <person name="Tominaga H."/>
            <person name="Nishikawa S."/>
            <person name="Eguchi M."/>
            <person name="Hikono H."/>
            <person name="Ogawa Y."/>
        </authorList>
    </citation>
    <scope>NUCLEOTIDE SEQUENCE</scope>
    <source>
        <strain evidence="2">IV.12/8</strain>
    </source>
</reference>
<proteinExistence type="predicted"/>
<dbReference type="PANTHER" id="PTHR43245">
    <property type="entry name" value="BIFUNCTIONAL POLYMYXIN RESISTANCE PROTEIN ARNA"/>
    <property type="match status" value="1"/>
</dbReference>
<dbReference type="AlphaFoldDB" id="A0A6S6I5V7"/>